<dbReference type="AlphaFoldDB" id="F0X8S4"/>
<dbReference type="Proteomes" id="UP000007796">
    <property type="component" value="Unassembled WGS sequence"/>
</dbReference>
<dbReference type="FunCoup" id="F0X8S4">
    <property type="interactions" value="340"/>
</dbReference>
<dbReference type="PANTHER" id="PTHR18640:SF5">
    <property type="entry name" value="SODIUM_BILE ACID COTRANSPORTER 7"/>
    <property type="match status" value="1"/>
</dbReference>
<accession>F0X8S4</accession>
<dbReference type="PANTHER" id="PTHR18640">
    <property type="entry name" value="SOLUTE CARRIER FAMILY 10 MEMBER 7"/>
    <property type="match status" value="1"/>
</dbReference>
<dbReference type="InterPro" id="IPR016833">
    <property type="entry name" value="Put_Na-Bile_cotransptr"/>
</dbReference>
<keyword evidence="1" id="KW-1133">Transmembrane helix</keyword>
<evidence type="ECO:0000313" key="3">
    <source>
        <dbReference type="Proteomes" id="UP000007796"/>
    </source>
</evidence>
<dbReference type="Pfam" id="PF13593">
    <property type="entry name" value="SBF_like"/>
    <property type="match status" value="1"/>
</dbReference>
<dbReference type="HOGENOM" id="CLU_039013_3_1_1"/>
<feature type="transmembrane region" description="Helical" evidence="1">
    <location>
        <begin position="303"/>
        <end position="325"/>
    </location>
</feature>
<gene>
    <name evidence="2" type="ORF">CMQ_3953</name>
</gene>
<keyword evidence="1" id="KW-0472">Membrane</keyword>
<dbReference type="GeneID" id="25977110"/>
<keyword evidence="1" id="KW-0812">Transmembrane</keyword>
<dbReference type="OrthoDB" id="188035at2759"/>
<dbReference type="InParanoid" id="F0X8S4"/>
<feature type="transmembrane region" description="Helical" evidence="1">
    <location>
        <begin position="150"/>
        <end position="175"/>
    </location>
</feature>
<feature type="transmembrane region" description="Helical" evidence="1">
    <location>
        <begin position="219"/>
        <end position="242"/>
    </location>
</feature>
<dbReference type="eggNOG" id="KOG4821">
    <property type="taxonomic scope" value="Eukaryota"/>
</dbReference>
<evidence type="ECO:0000313" key="2">
    <source>
        <dbReference type="EMBL" id="EFX05884.1"/>
    </source>
</evidence>
<protein>
    <submittedName>
        <fullName evidence="2">Sodium bile acid transporter family</fullName>
    </submittedName>
</protein>
<dbReference type="Gene3D" id="1.20.1530.20">
    <property type="match status" value="1"/>
</dbReference>
<dbReference type="EMBL" id="GL629735">
    <property type="protein sequence ID" value="EFX05884.1"/>
    <property type="molecule type" value="Genomic_DNA"/>
</dbReference>
<feature type="transmembrane region" description="Helical" evidence="1">
    <location>
        <begin position="332"/>
        <end position="355"/>
    </location>
</feature>
<organism evidence="3">
    <name type="scientific">Grosmannia clavigera (strain kw1407 / UAMH 11150)</name>
    <name type="common">Blue stain fungus</name>
    <name type="synonym">Graphiocladiella clavigera</name>
    <dbReference type="NCBI Taxonomy" id="655863"/>
    <lineage>
        <taxon>Eukaryota</taxon>
        <taxon>Fungi</taxon>
        <taxon>Dikarya</taxon>
        <taxon>Ascomycota</taxon>
        <taxon>Pezizomycotina</taxon>
        <taxon>Sordariomycetes</taxon>
        <taxon>Sordariomycetidae</taxon>
        <taxon>Ophiostomatales</taxon>
        <taxon>Ophiostomataceae</taxon>
        <taxon>Leptographium</taxon>
    </lineage>
</organism>
<feature type="transmembrane region" description="Helical" evidence="1">
    <location>
        <begin position="416"/>
        <end position="436"/>
    </location>
</feature>
<name>F0X8S4_GROCL</name>
<feature type="transmembrane region" description="Helical" evidence="1">
    <location>
        <begin position="118"/>
        <end position="138"/>
    </location>
</feature>
<feature type="transmembrane region" description="Helical" evidence="1">
    <location>
        <begin position="83"/>
        <end position="106"/>
    </location>
</feature>
<dbReference type="STRING" id="655863.F0X8S4"/>
<evidence type="ECO:0000256" key="1">
    <source>
        <dbReference type="SAM" id="Phobius"/>
    </source>
</evidence>
<dbReference type="RefSeq" id="XP_014175366.1">
    <property type="nucleotide sequence ID" value="XM_014319891.1"/>
</dbReference>
<sequence>MAKDKLCLARLPHAMNDSSDPQRRQDELAVVPGSVISDGHGVFLDKDTAIAAEARQASLPVSPSPVSPPSSQSARWPHTAKRLFLLLLDQWLLIGMGVACVLGYFYPDVAKSGGTIRSQYSILYGAVAYIFLISGLSIPREKLIVHLTNWQLHVLVQGMSFVVAPAILTAVLRIIVAADHRRVIDRAVVAGYVLLGCLPTTISSNSVMTRAAGGDEAAVLVEVLVANLIGPFVTPAWTIALLPRSSDFDIWRGHGADLRPMYVHVFKEIGLSVLLPLVVGQSLRWAWPAVVESTLTRFYLKKLSTVCLLLITWTTFSSCFATNAFELLKPGCIAFILLFNVALYLLWTAIVFVLARPPWRPWPSSRLGRALFTKVEPLETIAICFCGPAKTTALGIPLLNAMWITVDLLPRSTASIPVLMFTTEQIFVAHFMVYVFRRWLARTPKLDDELGQETTLEAS</sequence>
<feature type="transmembrane region" description="Helical" evidence="1">
    <location>
        <begin position="187"/>
        <end position="207"/>
    </location>
</feature>
<proteinExistence type="predicted"/>
<reference evidence="2 3" key="1">
    <citation type="journal article" date="2011" name="Proc. Natl. Acad. Sci. U.S.A.">
        <title>Genome and transcriptome analyses of the mountain pine beetle-fungal symbiont Grosmannia clavigera, a lodgepole pine pathogen.</title>
        <authorList>
            <person name="DiGuistini S."/>
            <person name="Wang Y."/>
            <person name="Liao N.Y."/>
            <person name="Taylor G."/>
            <person name="Tanguay P."/>
            <person name="Feau N."/>
            <person name="Henrissat B."/>
            <person name="Chan S.K."/>
            <person name="Hesse-Orce U."/>
            <person name="Alamouti S.M."/>
            <person name="Tsui C.K.M."/>
            <person name="Docking R.T."/>
            <person name="Levasseur A."/>
            <person name="Haridas S."/>
            <person name="Robertson G."/>
            <person name="Birol I."/>
            <person name="Holt R.A."/>
            <person name="Marra M.A."/>
            <person name="Hamelin R.C."/>
            <person name="Hirst M."/>
            <person name="Jones S.J.M."/>
            <person name="Bohlmann J."/>
            <person name="Breuil C."/>
        </authorList>
    </citation>
    <scope>NUCLEOTIDE SEQUENCE [LARGE SCALE GENOMIC DNA]</scope>
    <source>
        <strain evidence="3">kw1407 / UAMH 11150</strain>
    </source>
</reference>
<keyword evidence="3" id="KW-1185">Reference proteome</keyword>
<dbReference type="GO" id="GO:0005886">
    <property type="term" value="C:plasma membrane"/>
    <property type="evidence" value="ECO:0007669"/>
    <property type="project" value="TreeGrafter"/>
</dbReference>
<dbReference type="InterPro" id="IPR038770">
    <property type="entry name" value="Na+/solute_symporter_sf"/>
</dbReference>